<proteinExistence type="predicted"/>
<keyword evidence="3" id="KW-1185">Reference proteome</keyword>
<feature type="domain" description="Reverse transcriptase" evidence="1">
    <location>
        <begin position="1"/>
        <end position="342"/>
    </location>
</feature>
<evidence type="ECO:0000313" key="2">
    <source>
        <dbReference type="EMBL" id="MBC9206830.1"/>
    </source>
</evidence>
<dbReference type="Pfam" id="PF00078">
    <property type="entry name" value="RVT_1"/>
    <property type="match status" value="1"/>
</dbReference>
<name>A0ABR7RL35_9PROT</name>
<comment type="caution">
    <text evidence="2">The sequence shown here is derived from an EMBL/GenBank/DDBJ whole genome shotgun (WGS) entry which is preliminary data.</text>
</comment>
<accession>A0ABR7RL35</accession>
<dbReference type="PROSITE" id="PS50878">
    <property type="entry name" value="RT_POL"/>
    <property type="match status" value="1"/>
</dbReference>
<dbReference type="Proteomes" id="UP000626026">
    <property type="component" value="Unassembled WGS sequence"/>
</dbReference>
<dbReference type="InterPro" id="IPR043502">
    <property type="entry name" value="DNA/RNA_pol_sf"/>
</dbReference>
<evidence type="ECO:0000313" key="3">
    <source>
        <dbReference type="Proteomes" id="UP000626026"/>
    </source>
</evidence>
<sequence>MLYPKKPRIKKKRSGWFTPRRYPHFDMPIMRLETAKELVEDPEKVARHGFLPLIAFEKRQRRFVSSKGGRPTGKVKVRKLAYCSNKDATILSYYAAMLSDLYEEALQSAGLDEVVTAYRKGSSNISLALGAFNEIRSRGRCTALALDISGFFDNIGHDVLKRHWATILGVTKLPADHFQVFKAITRFSTVDRASCLERLGMHPFTPQRNLRVPLCSARQYRELIRGSPSGAPNLVTPHSGEKGIPQGTPISAVAANISMLAFDKAVSAEAVRLGAVYRRYSDDILVVCSPKDAGHFEDFILGSLDSLANPLKIKAAKSQRVEFRGPGVAAMPHALDYLGFTFDGRKILLRGTTLARFWRRMATSVHWAKRMQTLAEKGKVTGRPVLHRRELHTRLTHLGADSFHRGYARRAATMMGAPSIGRQLRRHMHVLQNLIDKPR</sequence>
<dbReference type="InterPro" id="IPR000477">
    <property type="entry name" value="RT_dom"/>
</dbReference>
<organism evidence="2 3">
    <name type="scientific">Teichococcus aerophilus</name>
    <dbReference type="NCBI Taxonomy" id="1224513"/>
    <lineage>
        <taxon>Bacteria</taxon>
        <taxon>Pseudomonadati</taxon>
        <taxon>Pseudomonadota</taxon>
        <taxon>Alphaproteobacteria</taxon>
        <taxon>Acetobacterales</taxon>
        <taxon>Roseomonadaceae</taxon>
        <taxon>Roseomonas</taxon>
    </lineage>
</organism>
<dbReference type="NCBIfam" id="NF041746">
    <property type="entry name" value="Drt2"/>
    <property type="match status" value="1"/>
</dbReference>
<gene>
    <name evidence="2" type="ORF">IBL26_08275</name>
</gene>
<dbReference type="EMBL" id="JACTVA010000010">
    <property type="protein sequence ID" value="MBC9206830.1"/>
    <property type="molecule type" value="Genomic_DNA"/>
</dbReference>
<dbReference type="SUPFAM" id="SSF56672">
    <property type="entry name" value="DNA/RNA polymerases"/>
    <property type="match status" value="1"/>
</dbReference>
<dbReference type="RefSeq" id="WP_187783997.1">
    <property type="nucleotide sequence ID" value="NZ_JACTVA010000010.1"/>
</dbReference>
<evidence type="ECO:0000259" key="1">
    <source>
        <dbReference type="PROSITE" id="PS50878"/>
    </source>
</evidence>
<reference evidence="2 3" key="1">
    <citation type="journal article" date="2013" name="Int. J. Syst. Evol. Microbiol.">
        <title>Roseomonas aerophila sp. nov., isolated from air.</title>
        <authorList>
            <person name="Kim S.J."/>
            <person name="Weon H.Y."/>
            <person name="Ahn J.H."/>
            <person name="Hong S.B."/>
            <person name="Seok S.J."/>
            <person name="Whang K.S."/>
            <person name="Kwon S.W."/>
        </authorList>
    </citation>
    <scope>NUCLEOTIDE SEQUENCE [LARGE SCALE GENOMIC DNA]</scope>
    <source>
        <strain evidence="2 3">NBRC 108923</strain>
    </source>
</reference>
<protein>
    <recommendedName>
        <fullName evidence="1">Reverse transcriptase domain-containing protein</fullName>
    </recommendedName>
</protein>